<feature type="binding site" evidence="9">
    <location>
        <begin position="205"/>
        <end position="206"/>
    </location>
    <ligand>
        <name>sn-glycerol 1-phosphate</name>
        <dbReference type="ChEBI" id="CHEBI:57685"/>
    </ligand>
</feature>
<evidence type="ECO:0000256" key="5">
    <source>
        <dbReference type="ARBA" id="ARBA00023098"/>
    </source>
</evidence>
<dbReference type="Pfam" id="PF01884">
    <property type="entry name" value="PcrB"/>
    <property type="match status" value="1"/>
</dbReference>
<comment type="caution">
    <text evidence="9">Lacks conserved residue(s) required for the propagation of feature annotation.</text>
</comment>
<organism evidence="10 11">
    <name type="scientific">Namhaeicola litoreus</name>
    <dbReference type="NCBI Taxonomy" id="1052145"/>
    <lineage>
        <taxon>Bacteria</taxon>
        <taxon>Pseudomonadati</taxon>
        <taxon>Bacteroidota</taxon>
        <taxon>Flavobacteriia</taxon>
        <taxon>Flavobacteriales</taxon>
        <taxon>Flavobacteriaceae</taxon>
        <taxon>Namhaeicola</taxon>
    </lineage>
</organism>
<dbReference type="HAMAP" id="MF_00112">
    <property type="entry name" value="GGGP_HepGP_synthase"/>
    <property type="match status" value="1"/>
</dbReference>
<feature type="binding site" evidence="9">
    <location>
        <begin position="227"/>
        <end position="228"/>
    </location>
    <ligand>
        <name>sn-glycerol 1-phosphate</name>
        <dbReference type="ChEBI" id="CHEBI:57685"/>
    </ligand>
</feature>
<evidence type="ECO:0000256" key="1">
    <source>
        <dbReference type="ARBA" id="ARBA00022516"/>
    </source>
</evidence>
<dbReference type="NCBIfam" id="TIGR01768">
    <property type="entry name" value="GGGP-family"/>
    <property type="match status" value="1"/>
</dbReference>
<accession>A0ABW3Y409</accession>
<keyword evidence="3 9" id="KW-0479">Metal-binding</keyword>
<comment type="cofactor">
    <cofactor evidence="9">
        <name>Mg(2+)</name>
        <dbReference type="ChEBI" id="CHEBI:18420"/>
    </cofactor>
</comment>
<evidence type="ECO:0000256" key="9">
    <source>
        <dbReference type="HAMAP-Rule" id="MF_00112"/>
    </source>
</evidence>
<dbReference type="InterPro" id="IPR039074">
    <property type="entry name" value="GGGP/HepGP_synthase_I"/>
</dbReference>
<keyword evidence="11" id="KW-1185">Reference proteome</keyword>
<dbReference type="InterPro" id="IPR038597">
    <property type="entry name" value="GGGP/HepGP_synthase_sf"/>
</dbReference>
<dbReference type="Gene3D" id="3.20.20.390">
    <property type="entry name" value="FMN-linked oxidoreductases"/>
    <property type="match status" value="1"/>
</dbReference>
<evidence type="ECO:0000256" key="4">
    <source>
        <dbReference type="ARBA" id="ARBA00022842"/>
    </source>
</evidence>
<feature type="binding site" evidence="9">
    <location>
        <position position="25"/>
    </location>
    <ligand>
        <name>Mg(2+)</name>
        <dbReference type="ChEBI" id="CHEBI:18420"/>
    </ligand>
</feature>
<comment type="function">
    <text evidence="9">Prenyltransferase that catalyzes the transfer of the geranylgeranyl moiety of geranylgeranyl diphosphate (GGPP) to the C3 hydroxyl of sn-glycerol-1-phosphate (G1P).</text>
</comment>
<name>A0ABW3Y409_9FLAO</name>
<comment type="catalytic activity">
    <reaction evidence="8 9">
        <text>sn-glycerol 1-phosphate + (2E,6E,10E)-geranylgeranyl diphosphate = sn-3-O-(geranylgeranyl)glycerol 1-phosphate + diphosphate</text>
        <dbReference type="Rhea" id="RHEA:23404"/>
        <dbReference type="ChEBI" id="CHEBI:33019"/>
        <dbReference type="ChEBI" id="CHEBI:57677"/>
        <dbReference type="ChEBI" id="CHEBI:57685"/>
        <dbReference type="ChEBI" id="CHEBI:58756"/>
        <dbReference type="EC" id="2.5.1.41"/>
    </reaction>
</comment>
<dbReference type="InterPro" id="IPR010946">
    <property type="entry name" value="GGGP_synth"/>
</dbReference>
<reference evidence="11" key="1">
    <citation type="journal article" date="2019" name="Int. J. Syst. Evol. Microbiol.">
        <title>The Global Catalogue of Microorganisms (GCM) 10K type strain sequencing project: providing services to taxonomists for standard genome sequencing and annotation.</title>
        <authorList>
            <consortium name="The Broad Institute Genomics Platform"/>
            <consortium name="The Broad Institute Genome Sequencing Center for Infectious Disease"/>
            <person name="Wu L."/>
            <person name="Ma J."/>
        </authorList>
    </citation>
    <scope>NUCLEOTIDE SEQUENCE [LARGE SCALE GENOMIC DNA]</scope>
    <source>
        <strain evidence="11">CCUG 61485</strain>
    </source>
</reference>
<dbReference type="PANTHER" id="PTHR40029:SF2">
    <property type="entry name" value="HEPTAPRENYLGLYCERYL PHOSPHATE SYNTHASE"/>
    <property type="match status" value="1"/>
</dbReference>
<dbReference type="InterPro" id="IPR008205">
    <property type="entry name" value="GGGP_HepGP_synthase"/>
</dbReference>
<evidence type="ECO:0000256" key="8">
    <source>
        <dbReference type="ARBA" id="ARBA00047288"/>
    </source>
</evidence>
<protein>
    <recommendedName>
        <fullName evidence="9">Geranylgeranylglyceryl phosphate synthase</fullName>
        <shortName evidence="9">GGGP synthase</shortName>
        <shortName evidence="9">GGGPS</shortName>
        <ecNumber evidence="9">2.5.1.41</ecNumber>
    </recommendedName>
    <alternativeName>
        <fullName evidence="9">(S)-3-O-geranylgeranylglyceryl phosphate synthase</fullName>
    </alternativeName>
    <alternativeName>
        <fullName evidence="9">Phosphoglycerol geranylgeranyltransferase</fullName>
    </alternativeName>
</protein>
<dbReference type="EC" id="2.5.1.41" evidence="9"/>
<dbReference type="EMBL" id="JBHTMY010000002">
    <property type="protein sequence ID" value="MFD1315268.1"/>
    <property type="molecule type" value="Genomic_DNA"/>
</dbReference>
<comment type="caution">
    <text evidence="10">The sequence shown here is derived from an EMBL/GenBank/DDBJ whole genome shotgun (WGS) entry which is preliminary data.</text>
</comment>
<evidence type="ECO:0000256" key="2">
    <source>
        <dbReference type="ARBA" id="ARBA00022679"/>
    </source>
</evidence>
<dbReference type="SUPFAM" id="SSF51395">
    <property type="entry name" value="FMN-linked oxidoreductases"/>
    <property type="match status" value="1"/>
</dbReference>
<evidence type="ECO:0000256" key="7">
    <source>
        <dbReference type="ARBA" id="ARBA00023264"/>
    </source>
</evidence>
<evidence type="ECO:0000256" key="3">
    <source>
        <dbReference type="ARBA" id="ARBA00022723"/>
    </source>
</evidence>
<keyword evidence="1 9" id="KW-0444">Lipid biosynthesis</keyword>
<keyword evidence="6 9" id="KW-0594">Phospholipid biosynthesis</keyword>
<proteinExistence type="inferred from homology"/>
<dbReference type="NCBIfam" id="TIGR01769">
    <property type="entry name" value="GGGP"/>
    <property type="match status" value="1"/>
</dbReference>
<dbReference type="PANTHER" id="PTHR40029">
    <property type="match status" value="1"/>
</dbReference>
<feature type="binding site" evidence="9">
    <location>
        <begin position="174"/>
        <end position="180"/>
    </location>
    <ligand>
        <name>sn-glycerol 1-phosphate</name>
        <dbReference type="ChEBI" id="CHEBI:57685"/>
    </ligand>
</feature>
<evidence type="ECO:0000313" key="11">
    <source>
        <dbReference type="Proteomes" id="UP001597201"/>
    </source>
</evidence>
<keyword evidence="7 9" id="KW-1208">Phospholipid metabolism</keyword>
<dbReference type="NCBIfam" id="NF003198">
    <property type="entry name" value="PRK04169.1-2"/>
    <property type="match status" value="1"/>
</dbReference>
<keyword evidence="5 9" id="KW-0443">Lipid metabolism</keyword>
<gene>
    <name evidence="10" type="ORF">ACFQ39_06535</name>
</gene>
<comment type="similarity">
    <text evidence="9">Belongs to the GGGP/HepGP synthase family. Group II subfamily.</text>
</comment>
<keyword evidence="4 9" id="KW-0460">Magnesium</keyword>
<feature type="binding site" evidence="9">
    <location>
        <position position="54"/>
    </location>
    <ligand>
        <name>Mg(2+)</name>
        <dbReference type="ChEBI" id="CHEBI:18420"/>
    </ligand>
</feature>
<sequence>MKERIYAHLLEAKKKQEKLLALLLDPDKVSLGEIPRLMKQIHLAEVDLLLVGGSTVELGFTEKLIEKIKVLSQIPIILFPGDYTQITNHADAILFLSLLSGRNPEYLIEQQMKAVPMLEKCDFEIIPTGYILIDGGHESAVQRVSKTLPIPQNQIEKIVHTAKAAMYLGNKLIYLEAGSGAINSVDKRIVKEVSTRVDIPVIVGGGIKNKSQLQEAYENGADVVVIGTAFENDQNVLQELSHKKDESIH</sequence>
<evidence type="ECO:0000313" key="10">
    <source>
        <dbReference type="EMBL" id="MFD1315268.1"/>
    </source>
</evidence>
<dbReference type="RefSeq" id="WP_377177253.1">
    <property type="nucleotide sequence ID" value="NZ_JBHTMY010000002.1"/>
</dbReference>
<keyword evidence="2 9" id="KW-0808">Transferase</keyword>
<dbReference type="Proteomes" id="UP001597201">
    <property type="component" value="Unassembled WGS sequence"/>
</dbReference>
<evidence type="ECO:0000256" key="6">
    <source>
        <dbReference type="ARBA" id="ARBA00023209"/>
    </source>
</evidence>